<keyword evidence="1" id="KW-1133">Transmembrane helix</keyword>
<dbReference type="AlphaFoldDB" id="A0A0M0J9D4"/>
<evidence type="ECO:0000313" key="3">
    <source>
        <dbReference type="Proteomes" id="UP000037460"/>
    </source>
</evidence>
<keyword evidence="1" id="KW-0472">Membrane</keyword>
<dbReference type="Proteomes" id="UP000037460">
    <property type="component" value="Unassembled WGS sequence"/>
</dbReference>
<dbReference type="EMBL" id="JWZX01003246">
    <property type="protein sequence ID" value="KOO22838.1"/>
    <property type="molecule type" value="Genomic_DNA"/>
</dbReference>
<proteinExistence type="predicted"/>
<comment type="caution">
    <text evidence="2">The sequence shown here is derived from an EMBL/GenBank/DDBJ whole genome shotgun (WGS) entry which is preliminary data.</text>
</comment>
<protein>
    <submittedName>
        <fullName evidence="2">Uncharacterized protein</fullName>
    </submittedName>
</protein>
<sequence length="134" mass="14756">MLRFEHVTLMSAADRDYARMIRGSKADPDSIGRDAAEMNTYRSQLAVGANLIVSMGTSFIVGAWCGGTEKEPYGVRAVLSGTALMIITLGIEITLFLIGAIRVDKVVDERERKSKRGVMDRTKLKTYVPVTKKT</sequence>
<keyword evidence="3" id="KW-1185">Reference proteome</keyword>
<feature type="transmembrane region" description="Helical" evidence="1">
    <location>
        <begin position="45"/>
        <end position="64"/>
    </location>
</feature>
<organism evidence="2 3">
    <name type="scientific">Chrysochromulina tobinii</name>
    <dbReference type="NCBI Taxonomy" id="1460289"/>
    <lineage>
        <taxon>Eukaryota</taxon>
        <taxon>Haptista</taxon>
        <taxon>Haptophyta</taxon>
        <taxon>Prymnesiophyceae</taxon>
        <taxon>Prymnesiales</taxon>
        <taxon>Chrysochromulinaceae</taxon>
        <taxon>Chrysochromulina</taxon>
    </lineage>
</organism>
<dbReference type="OrthoDB" id="19981at2759"/>
<keyword evidence="1" id="KW-0812">Transmembrane</keyword>
<reference evidence="3" key="1">
    <citation type="journal article" date="2015" name="PLoS Genet.">
        <title>Genome Sequence and Transcriptome Analyses of Chrysochromulina tobin: Metabolic Tools for Enhanced Algal Fitness in the Prominent Order Prymnesiales (Haptophyceae).</title>
        <authorList>
            <person name="Hovde B.T."/>
            <person name="Deodato C.R."/>
            <person name="Hunsperger H.M."/>
            <person name="Ryken S.A."/>
            <person name="Yost W."/>
            <person name="Jha R.K."/>
            <person name="Patterson J."/>
            <person name="Monnat R.J. Jr."/>
            <person name="Barlow S.B."/>
            <person name="Starkenburg S.R."/>
            <person name="Cattolico R.A."/>
        </authorList>
    </citation>
    <scope>NUCLEOTIDE SEQUENCE</scope>
    <source>
        <strain evidence="3">CCMP291</strain>
    </source>
</reference>
<evidence type="ECO:0000256" key="1">
    <source>
        <dbReference type="SAM" id="Phobius"/>
    </source>
</evidence>
<accession>A0A0M0J9D4</accession>
<name>A0A0M0J9D4_9EUKA</name>
<feature type="transmembrane region" description="Helical" evidence="1">
    <location>
        <begin position="84"/>
        <end position="103"/>
    </location>
</feature>
<gene>
    <name evidence="2" type="ORF">Ctob_004465</name>
</gene>
<evidence type="ECO:0000313" key="2">
    <source>
        <dbReference type="EMBL" id="KOO22838.1"/>
    </source>
</evidence>